<organism evidence="4 5">
    <name type="scientific">Arcticibacterium luteifluviistationis</name>
    <dbReference type="NCBI Taxonomy" id="1784714"/>
    <lineage>
        <taxon>Bacteria</taxon>
        <taxon>Pseudomonadati</taxon>
        <taxon>Bacteroidota</taxon>
        <taxon>Cytophagia</taxon>
        <taxon>Cytophagales</taxon>
        <taxon>Leadbetterellaceae</taxon>
        <taxon>Arcticibacterium</taxon>
    </lineage>
</organism>
<dbReference type="InterPro" id="IPR036909">
    <property type="entry name" value="Cyt_c-like_dom_sf"/>
</dbReference>
<dbReference type="GO" id="GO:0009055">
    <property type="term" value="F:electron transfer activity"/>
    <property type="evidence" value="ECO:0007669"/>
    <property type="project" value="InterPro"/>
</dbReference>
<dbReference type="InterPro" id="IPR011429">
    <property type="entry name" value="Cyt_c_Planctomycete-type"/>
</dbReference>
<feature type="domain" description="DUF1549" evidence="1">
    <location>
        <begin position="169"/>
        <end position="375"/>
    </location>
</feature>
<evidence type="ECO:0000259" key="2">
    <source>
        <dbReference type="Pfam" id="PF07587"/>
    </source>
</evidence>
<evidence type="ECO:0008006" key="6">
    <source>
        <dbReference type="Google" id="ProtNLM"/>
    </source>
</evidence>
<feature type="domain" description="DUF1553" evidence="2">
    <location>
        <begin position="774"/>
        <end position="1025"/>
    </location>
</feature>
<dbReference type="PANTHER" id="PTHR35889:SF3">
    <property type="entry name" value="F-BOX DOMAIN-CONTAINING PROTEIN"/>
    <property type="match status" value="1"/>
</dbReference>
<dbReference type="Gene3D" id="2.60.120.200">
    <property type="match status" value="1"/>
</dbReference>
<feature type="domain" description="Cytochrome C Planctomycete-type" evidence="3">
    <location>
        <begin position="57"/>
        <end position="120"/>
    </location>
</feature>
<dbReference type="Pfam" id="PF13385">
    <property type="entry name" value="Laminin_G_3"/>
    <property type="match status" value="1"/>
</dbReference>
<dbReference type="InterPro" id="IPR013320">
    <property type="entry name" value="ConA-like_dom_sf"/>
</dbReference>
<dbReference type="EMBL" id="CP029480">
    <property type="protein sequence ID" value="AWV98375.1"/>
    <property type="molecule type" value="Genomic_DNA"/>
</dbReference>
<dbReference type="Pfam" id="PF07635">
    <property type="entry name" value="PSCyt1"/>
    <property type="match status" value="1"/>
</dbReference>
<dbReference type="SUPFAM" id="SSF49899">
    <property type="entry name" value="Concanavalin A-like lectins/glucanases"/>
    <property type="match status" value="1"/>
</dbReference>
<gene>
    <name evidence="4" type="ORF">DJ013_09410</name>
</gene>
<evidence type="ECO:0000259" key="3">
    <source>
        <dbReference type="Pfam" id="PF07635"/>
    </source>
</evidence>
<dbReference type="PANTHER" id="PTHR35889">
    <property type="entry name" value="CYCLOINULO-OLIGOSACCHARIDE FRUCTANOTRANSFERASE-RELATED"/>
    <property type="match status" value="1"/>
</dbReference>
<dbReference type="AlphaFoldDB" id="A0A2Z4GBD6"/>
<dbReference type="KEGG" id="als:DJ013_09410"/>
<accession>A0A2Z4GBD6</accession>
<dbReference type="Proteomes" id="UP000249873">
    <property type="component" value="Chromosome"/>
</dbReference>
<dbReference type="GO" id="GO:0004553">
    <property type="term" value="F:hydrolase activity, hydrolyzing O-glycosyl compounds"/>
    <property type="evidence" value="ECO:0007669"/>
    <property type="project" value="UniProtKB-ARBA"/>
</dbReference>
<protein>
    <recommendedName>
        <fullName evidence="6">LamG-like jellyroll fold domain-containing protein</fullName>
    </recommendedName>
</protein>
<keyword evidence="5" id="KW-1185">Reference proteome</keyword>
<evidence type="ECO:0000313" key="5">
    <source>
        <dbReference type="Proteomes" id="UP000249873"/>
    </source>
</evidence>
<dbReference type="GO" id="GO:0020037">
    <property type="term" value="F:heme binding"/>
    <property type="evidence" value="ECO:0007669"/>
    <property type="project" value="InterPro"/>
</dbReference>
<evidence type="ECO:0000313" key="4">
    <source>
        <dbReference type="EMBL" id="AWV98375.1"/>
    </source>
</evidence>
<dbReference type="InterPro" id="IPR022655">
    <property type="entry name" value="DUF1553"/>
</dbReference>
<dbReference type="Pfam" id="PF07583">
    <property type="entry name" value="PSCyt2"/>
    <property type="match status" value="1"/>
</dbReference>
<dbReference type="InterPro" id="IPR011444">
    <property type="entry name" value="DUF1549"/>
</dbReference>
<name>A0A2Z4GBD6_9BACT</name>
<dbReference type="GO" id="GO:0005975">
    <property type="term" value="P:carbohydrate metabolic process"/>
    <property type="evidence" value="ECO:0007669"/>
    <property type="project" value="UniProtKB-ARBA"/>
</dbReference>
<reference evidence="4 5" key="1">
    <citation type="submission" date="2018-05" db="EMBL/GenBank/DDBJ databases">
        <title>Complete genome sequence of Arcticibacterium luteifluviistationis SM1504T, a cytophagaceae bacterium isolated from Arctic surface seawater.</title>
        <authorList>
            <person name="Li Y."/>
            <person name="Qin Q.-L."/>
        </authorList>
    </citation>
    <scope>NUCLEOTIDE SEQUENCE [LARGE SCALE GENOMIC DNA]</scope>
    <source>
        <strain evidence="4 5">SM1504</strain>
    </source>
</reference>
<proteinExistence type="predicted"/>
<evidence type="ECO:0000259" key="1">
    <source>
        <dbReference type="Pfam" id="PF07583"/>
    </source>
</evidence>
<sequence length="1081" mass="122152">MTEMFIRHIKNTCKVLSLCTLVACGPELPPELEQAIAELPEDLDYNIHVKPILSDKCFACHGPDKAKQKAGLRLDVSEASYGELPENPGKVAINPGSLKGSEIFYRITSTDPDVVMPTPDSHLSLSDYEKAVLIKWIDEGAEYKEHWAFVKPEMPKIPSVKNKDWIKSPIDNFILSKIEEKKLTPSAPADKETLIRRVTFDLTGLPPTLKEIENFKKDESPEAFEKVVDRLLESPHYGERMATDWLDLARFADTHGYTVDRVRDMSPYRDWVINAFNKNQAYDEFVHWQLAGDLMPNPTKEMLIATAFNRNHQQNMEGGIIEEEFKAEYVMDRTNTLGDAFLGLSVGCAKCHDHKYDPFSQKNYFELFSFFNNVKEAGQISWDDALPTPTLLLPTEQQEKVISFINNQLTSEESKLQEVITAGQIDFNNWIEKEQYKVLKNESIPLNGLSAKYTFDQQNLNNTVNSSQKGFMSIESGAREKPSYAKAPNGMGLKMNGDTWLNTGGAGVFEKSDAFTVSLNTLIPKEFTEGVIFHKGISERLYNFRGYHIYIRKDGLLEANIAHTAPSNAIMKSSKKLIPKGQWINLTMTYDGSSKAKGLRVFLDGKELEMKTETDELTKGILFNTKDFNKEPPLQIGAWGRGYGLKNGFVDDILVYKRALIPFEVGVISKTNKWASITSKNHASLSKQEKETLRQYFFGAVHKPAVEQLAKIQRERRALTDSTENVEELMVMKEMAEPRQSFIMERGSYDARGEDVFPNTPESILPMPENLPKNRYGLAQWLTNPEHPLTARVAVNRIWQNIYGTGLVRTAEDFGNQGEMPSHPKLLDYLAIGFMESGWDVKKLMKDMVMTATYQQNSTATEEHREKDLENRFLARGPANRLTAEMMRDNALAASGLLKEDIGGKSVKPYQPPGLWEINNTTYKADTTDAVYRRSLYVLIKRSVPNPTLATFDGNSRSYCVIRRQKTNTPLQALVTLNDPTYVEASKVLGEEMAKIADPKKAIISAYRKLTGKTPQPEELEILLDVRTKEIANFKKNPAKTKGWLEAGYYQIDKTVAPYLVASNAVVANLIMNSDATLMKR</sequence>
<dbReference type="RefSeq" id="WP_111371568.1">
    <property type="nucleotide sequence ID" value="NZ_CP029480.1"/>
</dbReference>
<dbReference type="Pfam" id="PF07587">
    <property type="entry name" value="PSD1"/>
    <property type="match status" value="1"/>
</dbReference>
<dbReference type="OrthoDB" id="1450284at2"/>
<dbReference type="SUPFAM" id="SSF46626">
    <property type="entry name" value="Cytochrome c"/>
    <property type="match status" value="1"/>
</dbReference>